<evidence type="ECO:0000313" key="1">
    <source>
        <dbReference type="EMBL" id="CAB4123302.1"/>
    </source>
</evidence>
<organism evidence="1">
    <name type="scientific">uncultured Caudovirales phage</name>
    <dbReference type="NCBI Taxonomy" id="2100421"/>
    <lineage>
        <taxon>Viruses</taxon>
        <taxon>Duplodnaviria</taxon>
        <taxon>Heunggongvirae</taxon>
        <taxon>Uroviricota</taxon>
        <taxon>Caudoviricetes</taxon>
        <taxon>Peduoviridae</taxon>
        <taxon>Maltschvirus</taxon>
        <taxon>Maltschvirus maltsch</taxon>
    </lineage>
</organism>
<protein>
    <submittedName>
        <fullName evidence="1">Uncharacterized protein</fullName>
    </submittedName>
</protein>
<reference evidence="1" key="1">
    <citation type="submission" date="2020-04" db="EMBL/GenBank/DDBJ databases">
        <authorList>
            <person name="Chiriac C."/>
            <person name="Salcher M."/>
            <person name="Ghai R."/>
            <person name="Kavagutti S V."/>
        </authorList>
    </citation>
    <scope>NUCLEOTIDE SEQUENCE</scope>
</reference>
<sequence length="62" mass="7096">MRASEGCFEAWYNGNFDHNKADDDIKKLFKEAFEAGMVSGAVYAQAFLDDMIEDYEGFNDEQ</sequence>
<dbReference type="EMBL" id="LR796169">
    <property type="protein sequence ID" value="CAB4123302.1"/>
    <property type="molecule type" value="Genomic_DNA"/>
</dbReference>
<gene>
    <name evidence="1" type="ORF">UFOVP42_21</name>
</gene>
<accession>A0A6J5KQ35</accession>
<name>A0A6J5KQ35_9CAUD</name>
<proteinExistence type="predicted"/>